<evidence type="ECO:0000256" key="6">
    <source>
        <dbReference type="SAM" id="MobiDB-lite"/>
    </source>
</evidence>
<protein>
    <recommendedName>
        <fullName evidence="7">C3H1-type domain-containing protein</fullName>
    </recommendedName>
</protein>
<dbReference type="EMBL" id="JADGJW010000219">
    <property type="protein sequence ID" value="KAJ3221615.1"/>
    <property type="molecule type" value="Genomic_DNA"/>
</dbReference>
<dbReference type="GO" id="GO:0008270">
    <property type="term" value="F:zinc ion binding"/>
    <property type="evidence" value="ECO:0007669"/>
    <property type="project" value="UniProtKB-KW"/>
</dbReference>
<dbReference type="PANTHER" id="PTHR46156">
    <property type="entry name" value="CCCH ZINGC FINGER"/>
    <property type="match status" value="1"/>
</dbReference>
<evidence type="ECO:0000259" key="7">
    <source>
        <dbReference type="PROSITE" id="PS50103"/>
    </source>
</evidence>
<feature type="domain" description="C3H1-type" evidence="7">
    <location>
        <begin position="209"/>
        <end position="235"/>
    </location>
</feature>
<evidence type="ECO:0000256" key="4">
    <source>
        <dbReference type="PROSITE-ProRule" id="PRU00723"/>
    </source>
</evidence>
<feature type="coiled-coil region" evidence="5">
    <location>
        <begin position="425"/>
        <end position="529"/>
    </location>
</feature>
<gene>
    <name evidence="8" type="ORF">HK099_003311</name>
</gene>
<dbReference type="SMART" id="SM00356">
    <property type="entry name" value="ZnF_C3H1"/>
    <property type="match status" value="3"/>
</dbReference>
<dbReference type="Gene3D" id="4.10.1000.10">
    <property type="entry name" value="Zinc finger, CCCH-type"/>
    <property type="match status" value="1"/>
</dbReference>
<dbReference type="PROSITE" id="PS50103">
    <property type="entry name" value="ZF_C3H1"/>
    <property type="match status" value="3"/>
</dbReference>
<organism evidence="8 9">
    <name type="scientific">Clydaea vesicula</name>
    <dbReference type="NCBI Taxonomy" id="447962"/>
    <lineage>
        <taxon>Eukaryota</taxon>
        <taxon>Fungi</taxon>
        <taxon>Fungi incertae sedis</taxon>
        <taxon>Chytridiomycota</taxon>
        <taxon>Chytridiomycota incertae sedis</taxon>
        <taxon>Chytridiomycetes</taxon>
        <taxon>Lobulomycetales</taxon>
        <taxon>Lobulomycetaceae</taxon>
        <taxon>Clydaea</taxon>
    </lineage>
</organism>
<feature type="region of interest" description="Disordered" evidence="6">
    <location>
        <begin position="351"/>
        <end position="370"/>
    </location>
</feature>
<evidence type="ECO:0000256" key="1">
    <source>
        <dbReference type="ARBA" id="ARBA00022723"/>
    </source>
</evidence>
<sequence length="540" mass="62028">MNNEIQRQIDLLQNAITKSNLPYNTVNSHSSHNIPSYVRTANRLVRADIFGKDTSSAISKNLKRNVHPYNKSYPKQCSASRIKPYSYASQGRYSNASFKSVPKCAAPFASKNKGLLIVDGVQYVKSSKGNQLVNAKQKEEYHKKRLINVNGVEFILDPIKKRLVRSTGIPPVSVNLKSTPKKVLLNGKTYHRTKLGNFISDEKMQLDNLKAKTYCKFFNRGCCKKRFCKLIHDPKRIVMCSYFLSENLENPSHNKLACKFSHLPSEFNMPLCRNFQVSLCEKGADCKFLHVKVAKDALICRDFAFNGYCELGKKCEKKHIFFCPDFVDNNGNCLNKKCKLFHPKNKLQKKRDLSVEGPSSSTEIGEETTEELEEDVLITPVFDVDPAEIEEEDDDELDSEDDAVNDYLFVVNDSNETNEDDYDKLEKLRIECETANSKVEKADHEVKELRSTLEKRDTELQTLNNKISLLQMDLERQEKKSEDLTEKVRQFEMTAEQLERKLKQTEQERADFEKKLEDMTTNYNSVKNELATTLKGLEDL</sequence>
<keyword evidence="1 4" id="KW-0479">Metal-binding</keyword>
<name>A0AAD5U4K1_9FUNG</name>
<keyword evidence="3 4" id="KW-0862">Zinc</keyword>
<evidence type="ECO:0000256" key="3">
    <source>
        <dbReference type="ARBA" id="ARBA00022833"/>
    </source>
</evidence>
<accession>A0AAD5U4K1</accession>
<comment type="caution">
    <text evidence="8">The sequence shown here is derived from an EMBL/GenBank/DDBJ whole genome shotgun (WGS) entry which is preliminary data.</text>
</comment>
<dbReference type="InterPro" id="IPR036855">
    <property type="entry name" value="Znf_CCCH_sf"/>
</dbReference>
<dbReference type="SUPFAM" id="SSF57997">
    <property type="entry name" value="Tropomyosin"/>
    <property type="match status" value="1"/>
</dbReference>
<feature type="zinc finger region" description="C3H1-type" evidence="4">
    <location>
        <begin position="266"/>
        <end position="293"/>
    </location>
</feature>
<keyword evidence="2 4" id="KW-0863">Zinc-finger</keyword>
<dbReference type="Gene3D" id="1.20.5.170">
    <property type="match status" value="1"/>
</dbReference>
<feature type="domain" description="C3H1-type" evidence="7">
    <location>
        <begin position="266"/>
        <end position="293"/>
    </location>
</feature>
<evidence type="ECO:0000256" key="2">
    <source>
        <dbReference type="ARBA" id="ARBA00022771"/>
    </source>
</evidence>
<dbReference type="Proteomes" id="UP001211065">
    <property type="component" value="Unassembled WGS sequence"/>
</dbReference>
<evidence type="ECO:0000256" key="5">
    <source>
        <dbReference type="SAM" id="Coils"/>
    </source>
</evidence>
<feature type="domain" description="C3H1-type" evidence="7">
    <location>
        <begin position="294"/>
        <end position="322"/>
    </location>
</feature>
<dbReference type="GO" id="GO:0005634">
    <property type="term" value="C:nucleus"/>
    <property type="evidence" value="ECO:0007669"/>
    <property type="project" value="TreeGrafter"/>
</dbReference>
<keyword evidence="5" id="KW-0175">Coiled coil</keyword>
<dbReference type="PANTHER" id="PTHR46156:SF1">
    <property type="entry name" value="ZINC FINGER CCCH DOMAIN-CONTAINING PROTEIN 3"/>
    <property type="match status" value="1"/>
</dbReference>
<feature type="zinc finger region" description="C3H1-type" evidence="4">
    <location>
        <begin position="209"/>
        <end position="235"/>
    </location>
</feature>
<dbReference type="InterPro" id="IPR000571">
    <property type="entry name" value="Znf_CCCH"/>
</dbReference>
<keyword evidence="9" id="KW-1185">Reference proteome</keyword>
<feature type="zinc finger region" description="C3H1-type" evidence="4">
    <location>
        <begin position="294"/>
        <end position="322"/>
    </location>
</feature>
<evidence type="ECO:0000313" key="9">
    <source>
        <dbReference type="Proteomes" id="UP001211065"/>
    </source>
</evidence>
<dbReference type="SUPFAM" id="SSF90229">
    <property type="entry name" value="CCCH zinc finger"/>
    <property type="match status" value="1"/>
</dbReference>
<reference evidence="8" key="1">
    <citation type="submission" date="2020-05" db="EMBL/GenBank/DDBJ databases">
        <title>Phylogenomic resolution of chytrid fungi.</title>
        <authorList>
            <person name="Stajich J.E."/>
            <person name="Amses K."/>
            <person name="Simmons R."/>
            <person name="Seto K."/>
            <person name="Myers J."/>
            <person name="Bonds A."/>
            <person name="Quandt C.A."/>
            <person name="Barry K."/>
            <person name="Liu P."/>
            <person name="Grigoriev I."/>
            <person name="Longcore J.E."/>
            <person name="James T.Y."/>
        </authorList>
    </citation>
    <scope>NUCLEOTIDE SEQUENCE</scope>
    <source>
        <strain evidence="8">JEL0476</strain>
    </source>
</reference>
<proteinExistence type="predicted"/>
<dbReference type="AlphaFoldDB" id="A0AAD5U4K1"/>
<evidence type="ECO:0000313" key="8">
    <source>
        <dbReference type="EMBL" id="KAJ3221615.1"/>
    </source>
</evidence>